<keyword evidence="13" id="KW-1185">Reference proteome</keyword>
<feature type="transmembrane region" description="Helical" evidence="11">
    <location>
        <begin position="63"/>
        <end position="84"/>
    </location>
</feature>
<keyword evidence="7 11" id="KW-0408">Iron</keyword>
<keyword evidence="3 11" id="KW-0812">Transmembrane</keyword>
<dbReference type="HAMAP" id="MF_01664">
    <property type="entry name" value="HemeA_synth_type1"/>
    <property type="match status" value="1"/>
</dbReference>
<feature type="binding site" description="axial binding residue" evidence="11">
    <location>
        <position position="276"/>
    </location>
    <ligand>
        <name>heme</name>
        <dbReference type="ChEBI" id="CHEBI:30413"/>
    </ligand>
    <ligandPart>
        <name>Fe</name>
        <dbReference type="ChEBI" id="CHEBI:18248"/>
    </ligandPart>
</feature>
<evidence type="ECO:0000256" key="6">
    <source>
        <dbReference type="ARBA" id="ARBA00023002"/>
    </source>
</evidence>
<dbReference type="EC" id="1.17.99.9" evidence="11"/>
<dbReference type="RefSeq" id="WP_069035561.1">
    <property type="nucleotide sequence ID" value="NZ_MDKC01000037.1"/>
</dbReference>
<feature type="transmembrane region" description="Helical" evidence="11">
    <location>
        <begin position="122"/>
        <end position="142"/>
    </location>
</feature>
<protein>
    <recommendedName>
        <fullName evidence="11">Heme A synthase</fullName>
        <shortName evidence="11">HAS</shortName>
        <ecNumber evidence="11">1.17.99.9</ecNumber>
    </recommendedName>
    <alternativeName>
        <fullName evidence="11">Cytochrome aa3-controlling protein</fullName>
    </alternativeName>
</protein>
<evidence type="ECO:0000256" key="4">
    <source>
        <dbReference type="ARBA" id="ARBA00022723"/>
    </source>
</evidence>
<comment type="similarity">
    <text evidence="11">Belongs to the COX15/CtaA family. Type 1 subfamily.</text>
</comment>
<feature type="transmembrane region" description="Helical" evidence="11">
    <location>
        <begin position="163"/>
        <end position="180"/>
    </location>
</feature>
<keyword evidence="9 11" id="KW-0472">Membrane</keyword>
<evidence type="ECO:0000256" key="10">
    <source>
        <dbReference type="ARBA" id="ARBA00023157"/>
    </source>
</evidence>
<sequence length="311" mass="34625">MLRVLKGVSLITSFILLIVLLGGALVTKTNSGLGCGRSWPLCKGQIIPDHLTIQTVIELSHRAASGLAGIFVLLLAVLAWIVIPHKRETKFLAIISCIFLVAQALIGAAAVVWGQVPAVKAIHFGISLICFAAVVMLTLLIFERDRNYQKNSFYVGKRMKFHTYGLWIYSYLVVYTGALVRHENASLACPSWPLCSKANNGIPTQVHEWIQMGHRFAAFLLFVWVIIAFVHAYKYYRNERGIYFGWFVSLILVTLQVICGAVIVFTNLNIYVALTHAILISCLFAIFSFQSLVCTRSKSSNSELLQNKNIS</sequence>
<feature type="transmembrane region" description="Helical" evidence="11">
    <location>
        <begin position="91"/>
        <end position="116"/>
    </location>
</feature>
<feature type="transmembrane region" description="Helical" evidence="11">
    <location>
        <begin position="243"/>
        <end position="264"/>
    </location>
</feature>
<evidence type="ECO:0000256" key="7">
    <source>
        <dbReference type="ARBA" id="ARBA00023004"/>
    </source>
</evidence>
<dbReference type="InterPro" id="IPR003780">
    <property type="entry name" value="COX15/CtaA_fam"/>
</dbReference>
<keyword evidence="8 11" id="KW-0350">Heme biosynthesis</keyword>
<comment type="caution">
    <text evidence="12">The sequence shown here is derived from an EMBL/GenBank/DDBJ whole genome shotgun (WGS) entry which is preliminary data.</text>
</comment>
<dbReference type="PANTHER" id="PTHR35457">
    <property type="entry name" value="HEME A SYNTHASE"/>
    <property type="match status" value="1"/>
</dbReference>
<keyword evidence="10" id="KW-1015">Disulfide bond</keyword>
<dbReference type="PANTHER" id="PTHR35457:SF1">
    <property type="entry name" value="HEME A SYNTHASE"/>
    <property type="match status" value="1"/>
</dbReference>
<organism evidence="12 13">
    <name type="scientific">Gottfriedia luciferensis</name>
    <dbReference type="NCBI Taxonomy" id="178774"/>
    <lineage>
        <taxon>Bacteria</taxon>
        <taxon>Bacillati</taxon>
        <taxon>Bacillota</taxon>
        <taxon>Bacilli</taxon>
        <taxon>Bacillales</taxon>
        <taxon>Bacillaceae</taxon>
        <taxon>Gottfriedia</taxon>
    </lineage>
</organism>
<evidence type="ECO:0000313" key="12">
    <source>
        <dbReference type="EMBL" id="ODG89797.1"/>
    </source>
</evidence>
<comment type="pathway">
    <text evidence="11">Porphyrin-containing compound metabolism; heme A biosynthesis; heme A from heme O: step 1/1.</text>
</comment>
<comment type="subunit">
    <text evidence="11">Interacts with CtaB.</text>
</comment>
<evidence type="ECO:0000256" key="11">
    <source>
        <dbReference type="HAMAP-Rule" id="MF_01664"/>
    </source>
</evidence>
<comment type="subcellular location">
    <subcellularLocation>
        <location evidence="11">Cell membrane</location>
        <topology evidence="11">Multi-pass membrane protein</topology>
    </subcellularLocation>
    <subcellularLocation>
        <location evidence="1">Membrane</location>
        <topology evidence="1">Multi-pass membrane protein</topology>
    </subcellularLocation>
</comment>
<dbReference type="InterPro" id="IPR050450">
    <property type="entry name" value="COX15/CtaA_HemeA_synthase"/>
</dbReference>
<dbReference type="Proteomes" id="UP000094580">
    <property type="component" value="Unassembled WGS sequence"/>
</dbReference>
<evidence type="ECO:0000313" key="13">
    <source>
        <dbReference type="Proteomes" id="UP000094580"/>
    </source>
</evidence>
<feature type="transmembrane region" description="Helical" evidence="11">
    <location>
        <begin position="7"/>
        <end position="26"/>
    </location>
</feature>
<comment type="function">
    <text evidence="11">Catalyzes the conversion of heme O to heme A by two successive hydroxylations of the methyl group at C8. The first hydroxylation forms heme I, the second hydroxylation results in an unstable dihydroxymethyl group, which spontaneously dehydrates, resulting in the formyl group of heme A.</text>
</comment>
<reference evidence="12 13" key="1">
    <citation type="submission" date="2016-07" db="EMBL/GenBank/DDBJ databases">
        <authorList>
            <person name="Townsley L."/>
            <person name="Shank E.A."/>
        </authorList>
    </citation>
    <scope>NUCLEOTIDE SEQUENCE [LARGE SCALE GENOMIC DNA]</scope>
    <source>
        <strain evidence="12 13">CH01</strain>
    </source>
</reference>
<accession>A0ABX2ZK85</accession>
<keyword evidence="2 11" id="KW-1003">Cell membrane</keyword>
<feature type="binding site" description="axial binding residue" evidence="11">
    <location>
        <position position="214"/>
    </location>
    <ligand>
        <name>heme</name>
        <dbReference type="ChEBI" id="CHEBI:30413"/>
    </ligand>
    <ligandPart>
        <name>Fe</name>
        <dbReference type="ChEBI" id="CHEBI:18248"/>
    </ligandPart>
</feature>
<comment type="catalytic activity">
    <reaction evidence="11">
        <text>Fe(II)-heme o + 2 A + H2O = Fe(II)-heme a + 2 AH2</text>
        <dbReference type="Rhea" id="RHEA:63388"/>
        <dbReference type="ChEBI" id="CHEBI:13193"/>
        <dbReference type="ChEBI" id="CHEBI:15377"/>
        <dbReference type="ChEBI" id="CHEBI:17499"/>
        <dbReference type="ChEBI" id="CHEBI:60530"/>
        <dbReference type="ChEBI" id="CHEBI:61715"/>
        <dbReference type="EC" id="1.17.99.9"/>
    </reaction>
</comment>
<keyword evidence="4 11" id="KW-0479">Metal-binding</keyword>
<keyword evidence="5 11" id="KW-1133">Transmembrane helix</keyword>
<evidence type="ECO:0000256" key="2">
    <source>
        <dbReference type="ARBA" id="ARBA00022475"/>
    </source>
</evidence>
<name>A0ABX2ZK85_9BACI</name>
<comment type="cofactor">
    <cofactor evidence="11">
        <name>heme b</name>
        <dbReference type="ChEBI" id="CHEBI:60344"/>
    </cofactor>
</comment>
<evidence type="ECO:0000256" key="1">
    <source>
        <dbReference type="ARBA" id="ARBA00004141"/>
    </source>
</evidence>
<evidence type="ECO:0000256" key="8">
    <source>
        <dbReference type="ARBA" id="ARBA00023133"/>
    </source>
</evidence>
<proteinExistence type="inferred from homology"/>
<dbReference type="EMBL" id="MDKC01000037">
    <property type="protein sequence ID" value="ODG89797.1"/>
    <property type="molecule type" value="Genomic_DNA"/>
</dbReference>
<evidence type="ECO:0000256" key="9">
    <source>
        <dbReference type="ARBA" id="ARBA00023136"/>
    </source>
</evidence>
<evidence type="ECO:0000256" key="5">
    <source>
        <dbReference type="ARBA" id="ARBA00022989"/>
    </source>
</evidence>
<gene>
    <name evidence="11" type="primary">ctaA</name>
    <name evidence="12" type="ORF">BED47_15425</name>
</gene>
<keyword evidence="6 11" id="KW-0560">Oxidoreductase</keyword>
<evidence type="ECO:0000256" key="3">
    <source>
        <dbReference type="ARBA" id="ARBA00022692"/>
    </source>
</evidence>
<dbReference type="InterPro" id="IPR023755">
    <property type="entry name" value="HemeA_Synthase_type1"/>
</dbReference>
<feature type="transmembrane region" description="Helical" evidence="11">
    <location>
        <begin position="270"/>
        <end position="289"/>
    </location>
</feature>
<dbReference type="Pfam" id="PF02628">
    <property type="entry name" value="COX15-CtaA"/>
    <property type="match status" value="1"/>
</dbReference>
<feature type="transmembrane region" description="Helical" evidence="11">
    <location>
        <begin position="216"/>
        <end position="236"/>
    </location>
</feature>